<sequence>MRLYNLQGKLVRSVQTKAGNWSYGIAVTRNGDLVYADRKNRSINLVSDAQIQTMISLREWAPLNLCCTSSGDLLVIMNDAHYEETKVVRYSGSKEIQSIQWDDHGSPLFTTGTQFKYMYLSENRNLDICVADHETDAVVVVNVAGKLRFRDNLFVAEYQSHKVKKLQYYK</sequence>
<organism evidence="1 2">
    <name type="scientific">Crassostrea virginica</name>
    <name type="common">Eastern oyster</name>
    <dbReference type="NCBI Taxonomy" id="6565"/>
    <lineage>
        <taxon>Eukaryota</taxon>
        <taxon>Metazoa</taxon>
        <taxon>Spiralia</taxon>
        <taxon>Lophotrochozoa</taxon>
        <taxon>Mollusca</taxon>
        <taxon>Bivalvia</taxon>
        <taxon>Autobranchia</taxon>
        <taxon>Pteriomorphia</taxon>
        <taxon>Ostreida</taxon>
        <taxon>Ostreoidea</taxon>
        <taxon>Ostreidae</taxon>
        <taxon>Crassostrea</taxon>
    </lineage>
</organism>
<dbReference type="GeneID" id="111120464"/>
<dbReference type="InterPro" id="IPR011042">
    <property type="entry name" value="6-blade_b-propeller_TolB-like"/>
</dbReference>
<reference evidence="2" key="1">
    <citation type="submission" date="2025-08" db="UniProtKB">
        <authorList>
            <consortium name="RefSeq"/>
        </authorList>
    </citation>
    <scope>IDENTIFICATION</scope>
    <source>
        <tissue evidence="2">Whole sample</tissue>
    </source>
</reference>
<name>A0A8B8CNX0_CRAVI</name>
<dbReference type="KEGG" id="cvn:111120464"/>
<dbReference type="RefSeq" id="XP_022316884.1">
    <property type="nucleotide sequence ID" value="XM_022461176.1"/>
</dbReference>
<dbReference type="AlphaFoldDB" id="A0A8B8CNX0"/>
<dbReference type="Proteomes" id="UP000694844">
    <property type="component" value="Chromosome 2"/>
</dbReference>
<dbReference type="OrthoDB" id="6110133at2759"/>
<protein>
    <submittedName>
        <fullName evidence="2">Uncharacterized protein LOC111120464</fullName>
    </submittedName>
</protein>
<keyword evidence="1" id="KW-1185">Reference proteome</keyword>
<gene>
    <name evidence="2" type="primary">LOC111120464</name>
</gene>
<evidence type="ECO:0000313" key="1">
    <source>
        <dbReference type="Proteomes" id="UP000694844"/>
    </source>
</evidence>
<accession>A0A8B8CNX0</accession>
<evidence type="ECO:0000313" key="2">
    <source>
        <dbReference type="RefSeq" id="XP_022316884.1"/>
    </source>
</evidence>
<dbReference type="SUPFAM" id="SSF50956">
    <property type="entry name" value="Thermostable phytase (3-phytase)"/>
    <property type="match status" value="1"/>
</dbReference>
<dbReference type="Gene3D" id="2.120.10.30">
    <property type="entry name" value="TolB, C-terminal domain"/>
    <property type="match status" value="1"/>
</dbReference>
<proteinExistence type="predicted"/>